<dbReference type="EMBL" id="BMAT01008813">
    <property type="protein sequence ID" value="GFR93047.1"/>
    <property type="molecule type" value="Genomic_DNA"/>
</dbReference>
<organism evidence="2 3">
    <name type="scientific">Elysia marginata</name>
    <dbReference type="NCBI Taxonomy" id="1093978"/>
    <lineage>
        <taxon>Eukaryota</taxon>
        <taxon>Metazoa</taxon>
        <taxon>Spiralia</taxon>
        <taxon>Lophotrochozoa</taxon>
        <taxon>Mollusca</taxon>
        <taxon>Gastropoda</taxon>
        <taxon>Heterobranchia</taxon>
        <taxon>Euthyneura</taxon>
        <taxon>Panpulmonata</taxon>
        <taxon>Sacoglossa</taxon>
        <taxon>Placobranchoidea</taxon>
        <taxon>Plakobranchidae</taxon>
        <taxon>Elysia</taxon>
    </lineage>
</organism>
<evidence type="ECO:0000313" key="2">
    <source>
        <dbReference type="EMBL" id="GFR93047.1"/>
    </source>
</evidence>
<gene>
    <name evidence="2" type="ORF">ElyMa_004368800</name>
</gene>
<evidence type="ECO:0000313" key="3">
    <source>
        <dbReference type="Proteomes" id="UP000762676"/>
    </source>
</evidence>
<comment type="caution">
    <text evidence="2">The sequence shown here is derived from an EMBL/GenBank/DDBJ whole genome shotgun (WGS) entry which is preliminary data.</text>
</comment>
<evidence type="ECO:0000256" key="1">
    <source>
        <dbReference type="SAM" id="Phobius"/>
    </source>
</evidence>
<protein>
    <recommendedName>
        <fullName evidence="4">FAS1 domain-containing protein</fullName>
    </recommendedName>
</protein>
<name>A0AAV4H6D6_9GAST</name>
<evidence type="ECO:0008006" key="4">
    <source>
        <dbReference type="Google" id="ProtNLM"/>
    </source>
</evidence>
<keyword evidence="1" id="KW-1133">Transmembrane helix</keyword>
<accession>A0AAV4H6D6</accession>
<reference evidence="2 3" key="1">
    <citation type="journal article" date="2021" name="Elife">
        <title>Chloroplast acquisition without the gene transfer in kleptoplastic sea slugs, Plakobranchus ocellatus.</title>
        <authorList>
            <person name="Maeda T."/>
            <person name="Takahashi S."/>
            <person name="Yoshida T."/>
            <person name="Shimamura S."/>
            <person name="Takaki Y."/>
            <person name="Nagai Y."/>
            <person name="Toyoda A."/>
            <person name="Suzuki Y."/>
            <person name="Arimoto A."/>
            <person name="Ishii H."/>
            <person name="Satoh N."/>
            <person name="Nishiyama T."/>
            <person name="Hasebe M."/>
            <person name="Maruyama T."/>
            <person name="Minagawa J."/>
            <person name="Obokata J."/>
            <person name="Shigenobu S."/>
        </authorList>
    </citation>
    <scope>NUCLEOTIDE SEQUENCE [LARGE SCALE GENOMIC DNA]</scope>
</reference>
<keyword evidence="1" id="KW-0812">Transmembrane</keyword>
<dbReference type="Proteomes" id="UP000762676">
    <property type="component" value="Unassembled WGS sequence"/>
</dbReference>
<dbReference type="AlphaFoldDB" id="A0AAV4H6D6"/>
<keyword evidence="1" id="KW-0472">Membrane</keyword>
<sequence>MRRGWESNARLPDHKCDALTTDRATLLHSIFCFHTIQSMIRLTVCIILTFFLFYRSTLRLFLAQDSHPTKADLQASNGTIHVINSYLPRPNSQHPFHLDVRQGSQQSGILCL</sequence>
<keyword evidence="3" id="KW-1185">Reference proteome</keyword>
<feature type="transmembrane region" description="Helical" evidence="1">
    <location>
        <begin position="36"/>
        <end position="54"/>
    </location>
</feature>
<proteinExistence type="predicted"/>